<feature type="domain" description="Exonuclease" evidence="1">
    <location>
        <begin position="5"/>
        <end position="169"/>
    </location>
</feature>
<dbReference type="RefSeq" id="WP_066129180.1">
    <property type="nucleotide sequence ID" value="NZ_KQ959861.1"/>
</dbReference>
<dbReference type="PANTHER" id="PTHR30231:SF41">
    <property type="entry name" value="DNA POLYMERASE III SUBUNIT EPSILON"/>
    <property type="match status" value="1"/>
</dbReference>
<dbReference type="SMART" id="SM00479">
    <property type="entry name" value="EXOIII"/>
    <property type="match status" value="1"/>
</dbReference>
<name>A0ABR5TML3_9BACL</name>
<comment type="caution">
    <text evidence="2">The sequence shown here is derived from an EMBL/GenBank/DDBJ whole genome shotgun (WGS) entry which is preliminary data.</text>
</comment>
<dbReference type="InterPro" id="IPR036397">
    <property type="entry name" value="RNaseH_sf"/>
</dbReference>
<dbReference type="Proteomes" id="UP000070467">
    <property type="component" value="Unassembled WGS sequence"/>
</dbReference>
<keyword evidence="2" id="KW-0269">Exonuclease</keyword>
<proteinExistence type="predicted"/>
<evidence type="ECO:0000313" key="3">
    <source>
        <dbReference type="Proteomes" id="UP000070467"/>
    </source>
</evidence>
<dbReference type="Pfam" id="PF00929">
    <property type="entry name" value="RNase_T"/>
    <property type="match status" value="1"/>
</dbReference>
<evidence type="ECO:0000259" key="1">
    <source>
        <dbReference type="SMART" id="SM00479"/>
    </source>
</evidence>
<keyword evidence="2" id="KW-0378">Hydrolase</keyword>
<dbReference type="InterPro" id="IPR012337">
    <property type="entry name" value="RNaseH-like_sf"/>
</dbReference>
<keyword evidence="2" id="KW-0540">Nuclease</keyword>
<evidence type="ECO:0000313" key="2">
    <source>
        <dbReference type="EMBL" id="KXB58577.1"/>
    </source>
</evidence>
<dbReference type="CDD" id="cd06127">
    <property type="entry name" value="DEDDh"/>
    <property type="match status" value="1"/>
</dbReference>
<organism evidence="2 3">
    <name type="scientific">Gemelliphila asaccharolytica</name>
    <dbReference type="NCBI Taxonomy" id="502393"/>
    <lineage>
        <taxon>Bacteria</taxon>
        <taxon>Bacillati</taxon>
        <taxon>Bacillota</taxon>
        <taxon>Bacilli</taxon>
        <taxon>Bacillales</taxon>
        <taxon>Gemellaceae</taxon>
        <taxon>Gemelliphila</taxon>
    </lineage>
</organism>
<dbReference type="GO" id="GO:0004527">
    <property type="term" value="F:exonuclease activity"/>
    <property type="evidence" value="ECO:0007669"/>
    <property type="project" value="UniProtKB-KW"/>
</dbReference>
<keyword evidence="3" id="KW-1185">Reference proteome</keyword>
<reference evidence="2 3" key="1">
    <citation type="submission" date="2016-01" db="EMBL/GenBank/DDBJ databases">
        <authorList>
            <person name="Mitreva M."/>
            <person name="Pepin K.H."/>
            <person name="Mihindukulasuriya K.A."/>
            <person name="Fulton R."/>
            <person name="Fronick C."/>
            <person name="O'Laughlin M."/>
            <person name="Miner T."/>
            <person name="Herter B."/>
            <person name="Rosa B.A."/>
            <person name="Cordes M."/>
            <person name="Tomlinson C."/>
            <person name="Wollam A."/>
            <person name="Palsikar V.B."/>
            <person name="Mardis E.R."/>
            <person name="Wilson R.K."/>
        </authorList>
    </citation>
    <scope>NUCLEOTIDE SEQUENCE [LARGE SCALE GENOMIC DNA]</scope>
    <source>
        <strain evidence="2 3">KA00071</strain>
    </source>
</reference>
<gene>
    <name evidence="2" type="ORF">HMPREF1871_00343</name>
</gene>
<protein>
    <submittedName>
        <fullName evidence="2">Exonuclease, DNA polymerase III, epsilon subunit family</fullName>
    </submittedName>
</protein>
<accession>A0ABR5TML3</accession>
<sequence>MKKYNFSVIDLELTEKKEILQIAIIFLNEKFEVIDKINYFCNVNSKISSFISELTGIRKKMVKKEKYFFEISYEIYQKIKNSTLIFHGGQQDYQILKTEFLKNNNKELNNIVIDTLELSKIFFPTLKSYRLEKIAKELDIKNIDLYHRADNDAYITYKLLLKILYKSSCLNISNYSKLIDVLKIYSIDYYNFLKNFRERFHRKIKINKNDFFKNKGIYFKKIQEIKTKKDKVNKIHVTSILENEYISFFLSDEKNDSLVLGNFSDYIDFNFHKKIVIENKVELFLYMKILVWIMETDTGNLIELNINNEEKEYLKKYKGKNKKNYFYKKNIENSRNKKNIVISYNTFRNIWKSTLFSNSIYVFEDLDILKLEIKKMFSSKISFRDIVKEFDIDNDGLDAKRNILILNKIQKMIDFIYILYNKNNKKVDNEHIKYFISEIKILKQDVNKIKNKLYLTNIFLKKLQEILLFNIDGIVGFEIINSYPCIYIQYSHKTKEKNCLNKLFSKKIIYLNINQKKDKINSIKSCDKFIIFDDNIKKDVSYYKRKKSKHKKYKNYSYFDNFYKLFKYIEKNDNYKFYCYVDKSIFTYSYYLEKLFN</sequence>
<dbReference type="PANTHER" id="PTHR30231">
    <property type="entry name" value="DNA POLYMERASE III SUBUNIT EPSILON"/>
    <property type="match status" value="1"/>
</dbReference>
<dbReference type="Gene3D" id="3.30.420.10">
    <property type="entry name" value="Ribonuclease H-like superfamily/Ribonuclease H"/>
    <property type="match status" value="1"/>
</dbReference>
<dbReference type="SUPFAM" id="SSF53098">
    <property type="entry name" value="Ribonuclease H-like"/>
    <property type="match status" value="1"/>
</dbReference>
<dbReference type="InterPro" id="IPR013520">
    <property type="entry name" value="Ribonucl_H"/>
</dbReference>
<dbReference type="EMBL" id="LSDB01000008">
    <property type="protein sequence ID" value="KXB58577.1"/>
    <property type="molecule type" value="Genomic_DNA"/>
</dbReference>